<dbReference type="EMBL" id="BAAAYV010000012">
    <property type="protein sequence ID" value="GAA3662208.1"/>
    <property type="molecule type" value="Genomic_DNA"/>
</dbReference>
<dbReference type="InterPro" id="IPR020556">
    <property type="entry name" value="Amidase_CS"/>
</dbReference>
<dbReference type="SUPFAM" id="SSF75304">
    <property type="entry name" value="Amidase signature (AS) enzymes"/>
    <property type="match status" value="1"/>
</dbReference>
<evidence type="ECO:0000313" key="4">
    <source>
        <dbReference type="Proteomes" id="UP001410795"/>
    </source>
</evidence>
<dbReference type="PANTHER" id="PTHR11895">
    <property type="entry name" value="TRANSAMIDASE"/>
    <property type="match status" value="1"/>
</dbReference>
<gene>
    <name evidence="3" type="ORF">GCM10022202_24580</name>
</gene>
<dbReference type="Gene3D" id="3.90.1300.10">
    <property type="entry name" value="Amidase signature (AS) domain"/>
    <property type="match status" value="1"/>
</dbReference>
<organism evidence="3 4">
    <name type="scientific">Microbacterium marinilacus</name>
    <dbReference type="NCBI Taxonomy" id="415209"/>
    <lineage>
        <taxon>Bacteria</taxon>
        <taxon>Bacillati</taxon>
        <taxon>Actinomycetota</taxon>
        <taxon>Actinomycetes</taxon>
        <taxon>Micrococcales</taxon>
        <taxon>Microbacteriaceae</taxon>
        <taxon>Microbacterium</taxon>
    </lineage>
</organism>
<evidence type="ECO:0000313" key="3">
    <source>
        <dbReference type="EMBL" id="GAA3662208.1"/>
    </source>
</evidence>
<dbReference type="PROSITE" id="PS00571">
    <property type="entry name" value="AMIDASES"/>
    <property type="match status" value="1"/>
</dbReference>
<feature type="domain" description="Amidase" evidence="2">
    <location>
        <begin position="27"/>
        <end position="454"/>
    </location>
</feature>
<dbReference type="Pfam" id="PF01425">
    <property type="entry name" value="Amidase"/>
    <property type="match status" value="1"/>
</dbReference>
<keyword evidence="4" id="KW-1185">Reference proteome</keyword>
<evidence type="ECO:0000259" key="2">
    <source>
        <dbReference type="Pfam" id="PF01425"/>
    </source>
</evidence>
<evidence type="ECO:0000256" key="1">
    <source>
        <dbReference type="ARBA" id="ARBA00009199"/>
    </source>
</evidence>
<dbReference type="InterPro" id="IPR023631">
    <property type="entry name" value="Amidase_dom"/>
</dbReference>
<proteinExistence type="inferred from homology"/>
<dbReference type="Proteomes" id="UP001410795">
    <property type="component" value="Unassembled WGS sequence"/>
</dbReference>
<accession>A0ABP7BLR4</accession>
<dbReference type="InterPro" id="IPR000120">
    <property type="entry name" value="Amidase"/>
</dbReference>
<comment type="similarity">
    <text evidence="1">Belongs to the amidase family.</text>
</comment>
<dbReference type="PANTHER" id="PTHR11895:SF7">
    <property type="entry name" value="GLUTAMYL-TRNA(GLN) AMIDOTRANSFERASE SUBUNIT A, MITOCHONDRIAL"/>
    <property type="match status" value="1"/>
</dbReference>
<dbReference type="InterPro" id="IPR036928">
    <property type="entry name" value="AS_sf"/>
</dbReference>
<comment type="caution">
    <text evidence="3">The sequence shown here is derived from an EMBL/GenBank/DDBJ whole genome shotgun (WGS) entry which is preliminary data.</text>
</comment>
<dbReference type="RefSeq" id="WP_221859395.1">
    <property type="nucleotide sequence ID" value="NZ_BAAAYV010000012.1"/>
</dbReference>
<protein>
    <submittedName>
        <fullName evidence="3">Amidase</fullName>
    </submittedName>
</protein>
<name>A0ABP7BLR4_9MICO</name>
<reference evidence="4" key="1">
    <citation type="journal article" date="2019" name="Int. J. Syst. Evol. Microbiol.">
        <title>The Global Catalogue of Microorganisms (GCM) 10K type strain sequencing project: providing services to taxonomists for standard genome sequencing and annotation.</title>
        <authorList>
            <consortium name="The Broad Institute Genomics Platform"/>
            <consortium name="The Broad Institute Genome Sequencing Center for Infectious Disease"/>
            <person name="Wu L."/>
            <person name="Ma J."/>
        </authorList>
    </citation>
    <scope>NUCLEOTIDE SEQUENCE [LARGE SCALE GENOMIC DNA]</scope>
    <source>
        <strain evidence="4">JCM 16546</strain>
    </source>
</reference>
<sequence length="475" mass="49729">MPSDPARPTSVVEIATAVRSGRTSAREALEDAIARADAIDPGIGSLVWRDDDASRQAADGWDRLRAGGTELPALAGVPVTVKDTFAIAGQPWRRGSAAVDDAPAATTDLLPAAAFAAGCVQLGRSATPELAMTTSCESPLYGITRNTWDPERSPGGSSGGSAAAVAAGIVPAALASDGGGSLRVPAAFCGLVGLKPGRGVLPQRVQGWEGGSTEGVVTRTVRDTAVVVEALSAPDPLGWAQANAGPLDLVSALEAAPGPLRVGLLVESFDPRIPVDPECAAAVEDTAEALRSLGHTVVPVFAPADAAELMDIYPRTIIPAWLQQIPLARPELLQPYIRRVMAQADGVGAADYVREAVLMRTLARRVTEALFGELDIMLTPTAATRVPRIGVVLAELTERSPSRDCAVYEQTLAFTTVPSVVGLPALTVPTALDSDGLPLGSQLIGPQRSEALLLRLGRALERRYRWDERRPEPRR</sequence>